<organism evidence="1">
    <name type="scientific">mine drainage metagenome</name>
    <dbReference type="NCBI Taxonomy" id="410659"/>
    <lineage>
        <taxon>unclassified sequences</taxon>
        <taxon>metagenomes</taxon>
        <taxon>ecological metagenomes</taxon>
    </lineage>
</organism>
<name>A0A1J5Q586_9ZZZZ</name>
<reference evidence="1" key="1">
    <citation type="submission" date="2016-10" db="EMBL/GenBank/DDBJ databases">
        <title>Sequence of Gallionella enrichment culture.</title>
        <authorList>
            <person name="Poehlein A."/>
            <person name="Muehling M."/>
            <person name="Daniel R."/>
        </authorList>
    </citation>
    <scope>NUCLEOTIDE SEQUENCE</scope>
</reference>
<gene>
    <name evidence="1" type="ORF">GALL_394190</name>
</gene>
<protein>
    <submittedName>
        <fullName evidence="1">Uncharacterized protein</fullName>
    </submittedName>
</protein>
<sequence>MQQIMSKLPDPSRRLNRLVNDVVRKTCRAAPKQPHHLIRIPAAMSHELTAIARQTGHAIGVSGIRAGDDGADFGGQLGRDALIGVDGQDPVATGKIKSAIFLRAEAWPVGHDLESGAGAACNAFSVVGAAAIQNDDFIAPLQTGQARGQVMCLVAGNQDGRNRLHGAPKFDLCSVSTAARSVALT</sequence>
<dbReference type="AlphaFoldDB" id="A0A1J5Q586"/>
<proteinExistence type="predicted"/>
<evidence type="ECO:0000313" key="1">
    <source>
        <dbReference type="EMBL" id="OIQ78865.1"/>
    </source>
</evidence>
<accession>A0A1J5Q586</accession>
<comment type="caution">
    <text evidence="1">The sequence shown here is derived from an EMBL/GenBank/DDBJ whole genome shotgun (WGS) entry which is preliminary data.</text>
</comment>
<dbReference type="EMBL" id="MLJW01001318">
    <property type="protein sequence ID" value="OIQ78865.1"/>
    <property type="molecule type" value="Genomic_DNA"/>
</dbReference>